<dbReference type="Proteomes" id="UP001455709">
    <property type="component" value="Unassembled WGS sequence"/>
</dbReference>
<reference evidence="3 4" key="1">
    <citation type="submission" date="2024-05" db="EMBL/GenBank/DDBJ databases">
        <authorList>
            <person name="De Oliveira J.P."/>
            <person name="Noriler S.A."/>
            <person name="De Oliveira A.G."/>
            <person name="Sipoli D.S."/>
        </authorList>
    </citation>
    <scope>NUCLEOTIDE SEQUENCE [LARGE SCALE GENOMIC DNA]</scope>
    <source>
        <strain evidence="3 4">LABIM189</strain>
    </source>
</reference>
<sequence length="265" mass="29416">MKFFSRCIAIAVLALMSHMVEAKMVAAGQTILPNERVYSDNGQYFLTLQSDGNLVFYGPSGAIWNTKTAGSGASRAVMQPDGNFVVYRIDNSVVFVVRTGRVSSFLNIQDDGNLVFYRLLPIWNSHTNDSSSIQSSTAKIFYPNTKIFPGQVFSNGQYQLIFQTDGDLVLYKDGGRAIWSSGTAGRGATELWMQNDGNFVIYANGRPIWLTSTQGNSNAFFAFQPDGNLVIYRSEAVWDWKNGFLNQAPATGKMWGPVPFTIFTW</sequence>
<protein>
    <recommendedName>
        <fullName evidence="2">Bulb-type lectin domain-containing protein</fullName>
    </recommendedName>
</protein>
<dbReference type="InterPro" id="IPR036426">
    <property type="entry name" value="Bulb-type_lectin_dom_sf"/>
</dbReference>
<organism evidence="3 4">
    <name type="scientific">Chromobacterium vaccinii</name>
    <dbReference type="NCBI Taxonomy" id="1108595"/>
    <lineage>
        <taxon>Bacteria</taxon>
        <taxon>Pseudomonadati</taxon>
        <taxon>Pseudomonadota</taxon>
        <taxon>Betaproteobacteria</taxon>
        <taxon>Neisseriales</taxon>
        <taxon>Chromobacteriaceae</taxon>
        <taxon>Chromobacterium</taxon>
    </lineage>
</organism>
<dbReference type="Gene3D" id="2.90.10.10">
    <property type="entry name" value="Bulb-type lectin domain"/>
    <property type="match status" value="3"/>
</dbReference>
<dbReference type="RefSeq" id="WP_347370192.1">
    <property type="nucleotide sequence ID" value="NZ_JBDOJC010000001.1"/>
</dbReference>
<feature type="domain" description="Bulb-type lectin" evidence="2">
    <location>
        <begin position="138"/>
        <end position="244"/>
    </location>
</feature>
<keyword evidence="1" id="KW-0732">Signal</keyword>
<dbReference type="EMBL" id="JBDOJC010000001">
    <property type="protein sequence ID" value="MEO2216827.1"/>
    <property type="molecule type" value="Genomic_DNA"/>
</dbReference>
<evidence type="ECO:0000313" key="4">
    <source>
        <dbReference type="Proteomes" id="UP001455709"/>
    </source>
</evidence>
<evidence type="ECO:0000313" key="3">
    <source>
        <dbReference type="EMBL" id="MEO2216827.1"/>
    </source>
</evidence>
<evidence type="ECO:0000256" key="1">
    <source>
        <dbReference type="SAM" id="SignalP"/>
    </source>
</evidence>
<name>A0ABV0F9R3_9NEIS</name>
<feature type="chain" id="PRO_5047378564" description="Bulb-type lectin domain-containing protein" evidence="1">
    <location>
        <begin position="23"/>
        <end position="265"/>
    </location>
</feature>
<accession>A0ABV0F9R3</accession>
<evidence type="ECO:0000259" key="2">
    <source>
        <dbReference type="PROSITE" id="PS50927"/>
    </source>
</evidence>
<dbReference type="SMART" id="SM00108">
    <property type="entry name" value="B_lectin"/>
    <property type="match status" value="2"/>
</dbReference>
<feature type="signal peptide" evidence="1">
    <location>
        <begin position="1"/>
        <end position="22"/>
    </location>
</feature>
<gene>
    <name evidence="3" type="ORF">ABGV49_07175</name>
</gene>
<dbReference type="InterPro" id="IPR001480">
    <property type="entry name" value="Bulb-type_lectin_dom"/>
</dbReference>
<dbReference type="PROSITE" id="PS50927">
    <property type="entry name" value="BULB_LECTIN"/>
    <property type="match status" value="2"/>
</dbReference>
<comment type="caution">
    <text evidence="3">The sequence shown here is derived from an EMBL/GenBank/DDBJ whole genome shotgun (WGS) entry which is preliminary data.</text>
</comment>
<keyword evidence="4" id="KW-1185">Reference proteome</keyword>
<feature type="domain" description="Bulb-type lectin" evidence="2">
    <location>
        <begin position="22"/>
        <end position="129"/>
    </location>
</feature>
<proteinExistence type="predicted"/>
<dbReference type="SUPFAM" id="SSF51110">
    <property type="entry name" value="alpha-D-mannose-specific plant lectins"/>
    <property type="match status" value="2"/>
</dbReference>